<reference evidence="2" key="1">
    <citation type="submission" date="2020-06" db="EMBL/GenBank/DDBJ databases">
        <authorList>
            <person name="Li T."/>
            <person name="Hu X."/>
            <person name="Zhang T."/>
            <person name="Song X."/>
            <person name="Zhang H."/>
            <person name="Dai N."/>
            <person name="Sheng W."/>
            <person name="Hou X."/>
            <person name="Wei L."/>
        </authorList>
    </citation>
    <scope>NUCLEOTIDE SEQUENCE</scope>
    <source>
        <strain evidence="2">G01</strain>
        <tissue evidence="2">Leaf</tissue>
    </source>
</reference>
<organism evidence="2">
    <name type="scientific">Sesamum angustifolium</name>
    <dbReference type="NCBI Taxonomy" id="2727405"/>
    <lineage>
        <taxon>Eukaryota</taxon>
        <taxon>Viridiplantae</taxon>
        <taxon>Streptophyta</taxon>
        <taxon>Embryophyta</taxon>
        <taxon>Tracheophyta</taxon>
        <taxon>Spermatophyta</taxon>
        <taxon>Magnoliopsida</taxon>
        <taxon>eudicotyledons</taxon>
        <taxon>Gunneridae</taxon>
        <taxon>Pentapetalae</taxon>
        <taxon>asterids</taxon>
        <taxon>lamiids</taxon>
        <taxon>Lamiales</taxon>
        <taxon>Pedaliaceae</taxon>
        <taxon>Sesamum</taxon>
    </lineage>
</organism>
<comment type="caution">
    <text evidence="2">The sequence shown here is derived from an EMBL/GenBank/DDBJ whole genome shotgun (WGS) entry which is preliminary data.</text>
</comment>
<protein>
    <submittedName>
        <fullName evidence="2">Uncharacterized protein</fullName>
    </submittedName>
</protein>
<accession>A0AAW2KLV8</accession>
<dbReference type="EMBL" id="JACGWK010000042">
    <property type="protein sequence ID" value="KAL0307995.1"/>
    <property type="molecule type" value="Genomic_DNA"/>
</dbReference>
<evidence type="ECO:0000313" key="2">
    <source>
        <dbReference type="EMBL" id="KAL0307995.1"/>
    </source>
</evidence>
<dbReference type="AlphaFoldDB" id="A0AAW2KLV8"/>
<gene>
    <name evidence="2" type="ORF">Sangu_3000400</name>
</gene>
<feature type="compositionally biased region" description="Basic and acidic residues" evidence="1">
    <location>
        <begin position="30"/>
        <end position="46"/>
    </location>
</feature>
<sequence>MDLCPPGEGILQTDTEDVTSRLARHQRGRSLGDEPRAHSVSPDRGKVVSPPRRIVTRSIIRSNLS</sequence>
<feature type="region of interest" description="Disordered" evidence="1">
    <location>
        <begin position="1"/>
        <end position="50"/>
    </location>
</feature>
<proteinExistence type="predicted"/>
<reference evidence="2" key="2">
    <citation type="journal article" date="2024" name="Plant">
        <title>Genomic evolution and insights into agronomic trait innovations of Sesamum species.</title>
        <authorList>
            <person name="Miao H."/>
            <person name="Wang L."/>
            <person name="Qu L."/>
            <person name="Liu H."/>
            <person name="Sun Y."/>
            <person name="Le M."/>
            <person name="Wang Q."/>
            <person name="Wei S."/>
            <person name="Zheng Y."/>
            <person name="Lin W."/>
            <person name="Duan Y."/>
            <person name="Cao H."/>
            <person name="Xiong S."/>
            <person name="Wang X."/>
            <person name="Wei L."/>
            <person name="Li C."/>
            <person name="Ma Q."/>
            <person name="Ju M."/>
            <person name="Zhao R."/>
            <person name="Li G."/>
            <person name="Mu C."/>
            <person name="Tian Q."/>
            <person name="Mei H."/>
            <person name="Zhang T."/>
            <person name="Gao T."/>
            <person name="Zhang H."/>
        </authorList>
    </citation>
    <scope>NUCLEOTIDE SEQUENCE</scope>
    <source>
        <strain evidence="2">G01</strain>
    </source>
</reference>
<name>A0AAW2KLV8_9LAMI</name>
<evidence type="ECO:0000256" key="1">
    <source>
        <dbReference type="SAM" id="MobiDB-lite"/>
    </source>
</evidence>